<keyword evidence="4" id="KW-0804">Transcription</keyword>
<evidence type="ECO:0000256" key="6">
    <source>
        <dbReference type="SAM" id="MobiDB-lite"/>
    </source>
</evidence>
<feature type="region of interest" description="Disordered" evidence="6">
    <location>
        <begin position="1"/>
        <end position="30"/>
    </location>
</feature>
<evidence type="ECO:0000256" key="2">
    <source>
        <dbReference type="ARBA" id="ARBA00023015"/>
    </source>
</evidence>
<dbReference type="GO" id="GO:0000976">
    <property type="term" value="F:transcription cis-regulatory region binding"/>
    <property type="evidence" value="ECO:0007669"/>
    <property type="project" value="TreeGrafter"/>
</dbReference>
<feature type="compositionally biased region" description="Basic and acidic residues" evidence="6">
    <location>
        <begin position="17"/>
        <end position="30"/>
    </location>
</feature>
<dbReference type="Proteomes" id="UP000571554">
    <property type="component" value="Unassembled WGS sequence"/>
</dbReference>
<evidence type="ECO:0000256" key="5">
    <source>
        <dbReference type="PROSITE-ProRule" id="PRU00335"/>
    </source>
</evidence>
<feature type="domain" description="HTH tetR-type" evidence="7">
    <location>
        <begin position="33"/>
        <end position="93"/>
    </location>
</feature>
<dbReference type="Gene3D" id="1.10.357.10">
    <property type="entry name" value="Tetracycline Repressor, domain 2"/>
    <property type="match status" value="1"/>
</dbReference>
<sequence>MAATPLRPGAASSVSKDGAKEAARRVPRQERAARTVEALLEAAAQDFAERGFEGATMTQIAQQAGVSIGAAYQYFRNKDELALALRQQYGNDMDARWSAFIEAQADEPALPPAQLAERLFDMMVDLMDTYPAYLPLLSASLGFRRDAAARNKLRLRFSTLFRRYNEALSADEAYRIAEVMLQVVKSLNPLYAAAKPRDRKLLVAEYKGVLAAWLAVRLV</sequence>
<organism evidence="8 9">
    <name type="scientific">Paraburkholderia bannensis</name>
    <dbReference type="NCBI Taxonomy" id="765414"/>
    <lineage>
        <taxon>Bacteria</taxon>
        <taxon>Pseudomonadati</taxon>
        <taxon>Pseudomonadota</taxon>
        <taxon>Betaproteobacteria</taxon>
        <taxon>Burkholderiales</taxon>
        <taxon>Burkholderiaceae</taxon>
        <taxon>Paraburkholderia</taxon>
    </lineage>
</organism>
<dbReference type="RefSeq" id="WP_183720267.1">
    <property type="nucleotide sequence ID" value="NZ_JACHBW010000001.1"/>
</dbReference>
<dbReference type="PROSITE" id="PS01081">
    <property type="entry name" value="HTH_TETR_1"/>
    <property type="match status" value="1"/>
</dbReference>
<dbReference type="EMBL" id="JACHBW010000001">
    <property type="protein sequence ID" value="MBB6100602.1"/>
    <property type="molecule type" value="Genomic_DNA"/>
</dbReference>
<protein>
    <submittedName>
        <fullName evidence="8">AcrR family transcriptional regulator</fullName>
    </submittedName>
</protein>
<comment type="caution">
    <text evidence="8">The sequence shown here is derived from an EMBL/GenBank/DDBJ whole genome shotgun (WGS) entry which is preliminary data.</text>
</comment>
<dbReference type="InterPro" id="IPR001647">
    <property type="entry name" value="HTH_TetR"/>
</dbReference>
<dbReference type="SUPFAM" id="SSF46689">
    <property type="entry name" value="Homeodomain-like"/>
    <property type="match status" value="1"/>
</dbReference>
<evidence type="ECO:0000256" key="3">
    <source>
        <dbReference type="ARBA" id="ARBA00023125"/>
    </source>
</evidence>
<evidence type="ECO:0000256" key="4">
    <source>
        <dbReference type="ARBA" id="ARBA00023163"/>
    </source>
</evidence>
<feature type="DNA-binding region" description="H-T-H motif" evidence="5">
    <location>
        <begin position="56"/>
        <end position="75"/>
    </location>
</feature>
<dbReference type="Pfam" id="PF17918">
    <property type="entry name" value="TetR_C_15"/>
    <property type="match status" value="1"/>
</dbReference>
<dbReference type="InterPro" id="IPR041669">
    <property type="entry name" value="TetR_C_15"/>
</dbReference>
<accession>A0A7W9WQX1</accession>
<keyword evidence="9" id="KW-1185">Reference proteome</keyword>
<reference evidence="8 9" key="1">
    <citation type="submission" date="2020-08" db="EMBL/GenBank/DDBJ databases">
        <title>Above-ground endophytic microbial communities from plants in different locations in the United States.</title>
        <authorList>
            <person name="Frank C."/>
        </authorList>
    </citation>
    <scope>NUCLEOTIDE SEQUENCE [LARGE SCALE GENOMIC DNA]</scope>
    <source>
        <strain evidence="8 9">WP4_2_2</strain>
    </source>
</reference>
<evidence type="ECO:0000313" key="8">
    <source>
        <dbReference type="EMBL" id="MBB6100602.1"/>
    </source>
</evidence>
<dbReference type="PANTHER" id="PTHR30055:SF234">
    <property type="entry name" value="HTH-TYPE TRANSCRIPTIONAL REGULATOR BETI"/>
    <property type="match status" value="1"/>
</dbReference>
<proteinExistence type="predicted"/>
<keyword evidence="2" id="KW-0805">Transcription regulation</keyword>
<name>A0A7W9WQX1_9BURK</name>
<evidence type="ECO:0000259" key="7">
    <source>
        <dbReference type="PROSITE" id="PS50977"/>
    </source>
</evidence>
<gene>
    <name evidence="8" type="ORF">F4827_000406</name>
</gene>
<dbReference type="PROSITE" id="PS50977">
    <property type="entry name" value="HTH_TETR_2"/>
    <property type="match status" value="1"/>
</dbReference>
<dbReference type="InterPro" id="IPR009057">
    <property type="entry name" value="Homeodomain-like_sf"/>
</dbReference>
<dbReference type="Pfam" id="PF00440">
    <property type="entry name" value="TetR_N"/>
    <property type="match status" value="1"/>
</dbReference>
<evidence type="ECO:0000256" key="1">
    <source>
        <dbReference type="ARBA" id="ARBA00022491"/>
    </source>
</evidence>
<dbReference type="GO" id="GO:0003700">
    <property type="term" value="F:DNA-binding transcription factor activity"/>
    <property type="evidence" value="ECO:0007669"/>
    <property type="project" value="TreeGrafter"/>
</dbReference>
<dbReference type="InterPro" id="IPR023772">
    <property type="entry name" value="DNA-bd_HTH_TetR-type_CS"/>
</dbReference>
<evidence type="ECO:0000313" key="9">
    <source>
        <dbReference type="Proteomes" id="UP000571554"/>
    </source>
</evidence>
<keyword evidence="1" id="KW-0678">Repressor</keyword>
<dbReference type="PANTHER" id="PTHR30055">
    <property type="entry name" value="HTH-TYPE TRANSCRIPTIONAL REGULATOR RUTR"/>
    <property type="match status" value="1"/>
</dbReference>
<dbReference type="PRINTS" id="PR00455">
    <property type="entry name" value="HTHTETR"/>
</dbReference>
<keyword evidence="3 5" id="KW-0238">DNA-binding</keyword>
<dbReference type="AlphaFoldDB" id="A0A7W9WQX1"/>
<dbReference type="InterPro" id="IPR050109">
    <property type="entry name" value="HTH-type_TetR-like_transc_reg"/>
</dbReference>